<dbReference type="RefSeq" id="WP_345484690.1">
    <property type="nucleotide sequence ID" value="NZ_BAAAWU010000001.1"/>
</dbReference>
<evidence type="ECO:0000313" key="2">
    <source>
        <dbReference type="EMBL" id="MFB9556864.1"/>
    </source>
</evidence>
<protein>
    <submittedName>
        <fullName evidence="2">Uncharacterized protein</fullName>
    </submittedName>
</protein>
<accession>A0ABV5QTL2</accession>
<evidence type="ECO:0000313" key="3">
    <source>
        <dbReference type="Proteomes" id="UP001589716"/>
    </source>
</evidence>
<name>A0ABV5QTL2_9ACTN</name>
<keyword evidence="3" id="KW-1185">Reference proteome</keyword>
<dbReference type="Proteomes" id="UP001589716">
    <property type="component" value="Unassembled WGS sequence"/>
</dbReference>
<gene>
    <name evidence="2" type="ORF">ACFFTP_22060</name>
</gene>
<evidence type="ECO:0000256" key="1">
    <source>
        <dbReference type="SAM" id="MobiDB-lite"/>
    </source>
</evidence>
<reference evidence="2 3" key="1">
    <citation type="submission" date="2024-09" db="EMBL/GenBank/DDBJ databases">
        <authorList>
            <person name="Sun Q."/>
            <person name="Mori K."/>
        </authorList>
    </citation>
    <scope>NUCLEOTIDE SEQUENCE [LARGE SCALE GENOMIC DNA]</scope>
    <source>
        <strain evidence="2 3">JCM 4414</strain>
    </source>
</reference>
<feature type="region of interest" description="Disordered" evidence="1">
    <location>
        <begin position="191"/>
        <end position="210"/>
    </location>
</feature>
<feature type="region of interest" description="Disordered" evidence="1">
    <location>
        <begin position="221"/>
        <end position="244"/>
    </location>
</feature>
<sequence length="244" mass="26211">MTENPISIVRCPGGEVEADGPIDSLASELLSHAGFVRQYTLRGTWHRLPFDMGEERENDHASDAAEMLRAARYSVQLDPSLSPAAPPGGERGAPRSVRAAAQVLRTWAQNADGLRQPYEAGRTLAALAQGDDSLLRPAADLLLATASAVSTLPGPTHDRDARRLAELAGVLRVVEIEVDRIALRLQATPDLAPSSARQQSHERVEAPPKLQALVRRLNEQRAREYEAHLPPSAAPAPSGGGRGR</sequence>
<proteinExistence type="predicted"/>
<comment type="caution">
    <text evidence="2">The sequence shown here is derived from an EMBL/GenBank/DDBJ whole genome shotgun (WGS) entry which is preliminary data.</text>
</comment>
<dbReference type="EMBL" id="JBHMCT010000013">
    <property type="protein sequence ID" value="MFB9556864.1"/>
    <property type="molecule type" value="Genomic_DNA"/>
</dbReference>
<organism evidence="2 3">
    <name type="scientific">Streptomyces roseoviridis</name>
    <dbReference type="NCBI Taxonomy" id="67361"/>
    <lineage>
        <taxon>Bacteria</taxon>
        <taxon>Bacillati</taxon>
        <taxon>Actinomycetota</taxon>
        <taxon>Actinomycetes</taxon>
        <taxon>Kitasatosporales</taxon>
        <taxon>Streptomycetaceae</taxon>
        <taxon>Streptomyces</taxon>
    </lineage>
</organism>